<protein>
    <submittedName>
        <fullName evidence="1">Uncharacterized protein</fullName>
    </submittedName>
</protein>
<dbReference type="AlphaFoldDB" id="A0A927N458"/>
<dbReference type="RefSeq" id="WP_192755124.1">
    <property type="nucleotide sequence ID" value="NZ_BAABJL010000176.1"/>
</dbReference>
<evidence type="ECO:0000313" key="1">
    <source>
        <dbReference type="EMBL" id="MBE1611996.1"/>
    </source>
</evidence>
<sequence>MAGGFADFEEFEGTCRRLLREGVPDVVPLVLDEQHPYIPLSIDIDGDVGVVLLLTPPRSEGGGQGPSVRLCLLQRHGDDWHYLGGGGGPTEDYPLAARRCAAELDGRYLRGQCFGHPASNVPRWLSWHAPTHFADLQAAAEVDVVRAGTRTIDVPFHGHVAVIMATRHKPLVEALAADGTPLQTVDLNP</sequence>
<gene>
    <name evidence="1" type="ORF">HEB94_008844</name>
</gene>
<proteinExistence type="predicted"/>
<reference evidence="1" key="1">
    <citation type="submission" date="2020-10" db="EMBL/GenBank/DDBJ databases">
        <title>Sequencing the genomes of 1000 actinobacteria strains.</title>
        <authorList>
            <person name="Klenk H.-P."/>
        </authorList>
    </citation>
    <scope>NUCLEOTIDE SEQUENCE</scope>
    <source>
        <strain evidence="1">DSM 45354</strain>
    </source>
</reference>
<keyword evidence="2" id="KW-1185">Reference proteome</keyword>
<dbReference type="EMBL" id="JADBEM010000001">
    <property type="protein sequence ID" value="MBE1611996.1"/>
    <property type="molecule type" value="Genomic_DNA"/>
</dbReference>
<comment type="caution">
    <text evidence="1">The sequence shown here is derived from an EMBL/GenBank/DDBJ whole genome shotgun (WGS) entry which is preliminary data.</text>
</comment>
<organism evidence="1 2">
    <name type="scientific">Actinopolymorpha pittospori</name>
    <dbReference type="NCBI Taxonomy" id="648752"/>
    <lineage>
        <taxon>Bacteria</taxon>
        <taxon>Bacillati</taxon>
        <taxon>Actinomycetota</taxon>
        <taxon>Actinomycetes</taxon>
        <taxon>Propionibacteriales</taxon>
        <taxon>Actinopolymorphaceae</taxon>
        <taxon>Actinopolymorpha</taxon>
    </lineage>
</organism>
<evidence type="ECO:0000313" key="2">
    <source>
        <dbReference type="Proteomes" id="UP000638648"/>
    </source>
</evidence>
<name>A0A927N458_9ACTN</name>
<accession>A0A927N458</accession>
<dbReference type="Proteomes" id="UP000638648">
    <property type="component" value="Unassembled WGS sequence"/>
</dbReference>